<dbReference type="SMART" id="SM00355">
    <property type="entry name" value="ZnF_C2H2"/>
    <property type="match status" value="9"/>
</dbReference>
<evidence type="ECO:0000256" key="9">
    <source>
        <dbReference type="PROSITE-ProRule" id="PRU00042"/>
    </source>
</evidence>
<dbReference type="PANTHER" id="PTHR24388:SF54">
    <property type="entry name" value="PROTEIN ESCARGOT"/>
    <property type="match status" value="1"/>
</dbReference>
<sequence length="494" mass="57759">MLQETFNLTLKNYDKIKSLICDDCLSKLREADLFKKQVQASEEALLKIVDEQPQKKEDETSFKWECAEVDDYEFDDRLDDSTDDNFVWDVSDTAEKEKGQIYVIKLEPKKENEKNCGGKLKIEKNPAKPTAVRKARDKMEIRKVTKRKKQRTAVNERISKEKQRLHVRDIAPVSETQIASRENSLNLVLNSNMCLFKSLKTKFGCFQCKESFMTMPELREHSKTHSDVRNLKIRFNLLKGLSYKSVDVSGLTCNLCSSNCDGLEGLRSHLIDTHSIKFKEGGHHFLIPFNLESDFKCVLCSDKFNTFSRLAIHMNTHYAHNVCEICGVSYINRLSLRMHVSSVHKEKKCSQCSATFSTHYMKVKHMKKAHNVGSYKRYCLLCDKTFRYTYLLMEHKIKEHGAKRQISNCPDCGKTFLSPQNMKVHIRSVHIKERNYPCTVCGMRFFTKCDQKRHEMTHDDVKSFSCSYCDGKFKTKDSWRRHLKRQHEHMYEVQ</sequence>
<evidence type="ECO:0000256" key="3">
    <source>
        <dbReference type="ARBA" id="ARBA00022737"/>
    </source>
</evidence>
<keyword evidence="3" id="KW-0677">Repeat</keyword>
<keyword evidence="4 9" id="KW-0863">Zinc-finger</keyword>
<feature type="domain" description="C2H2-type" evidence="10">
    <location>
        <begin position="377"/>
        <end position="405"/>
    </location>
</feature>
<evidence type="ECO:0000256" key="4">
    <source>
        <dbReference type="ARBA" id="ARBA00022771"/>
    </source>
</evidence>
<dbReference type="Pfam" id="PF13912">
    <property type="entry name" value="zf-C2H2_6"/>
    <property type="match status" value="1"/>
</dbReference>
<feature type="domain" description="C2H2-type" evidence="10">
    <location>
        <begin position="436"/>
        <end position="463"/>
    </location>
</feature>
<dbReference type="SUPFAM" id="SSF57667">
    <property type="entry name" value="beta-beta-alpha zinc fingers"/>
    <property type="match status" value="3"/>
</dbReference>
<feature type="domain" description="C2H2-type" evidence="10">
    <location>
        <begin position="407"/>
        <end position="435"/>
    </location>
</feature>
<dbReference type="PROSITE" id="PS50157">
    <property type="entry name" value="ZINC_FINGER_C2H2_2"/>
    <property type="match status" value="7"/>
</dbReference>
<dbReference type="Gene3D" id="3.30.160.60">
    <property type="entry name" value="Classic Zinc Finger"/>
    <property type="match status" value="5"/>
</dbReference>
<dbReference type="InterPro" id="IPR036236">
    <property type="entry name" value="Znf_C2H2_sf"/>
</dbReference>
<feature type="domain" description="C2H2-type" evidence="10">
    <location>
        <begin position="321"/>
        <end position="349"/>
    </location>
</feature>
<dbReference type="EMBL" id="OU963919">
    <property type="protein sequence ID" value="CAH0403828.1"/>
    <property type="molecule type" value="Genomic_DNA"/>
</dbReference>
<feature type="domain" description="C2H2-type" evidence="10">
    <location>
        <begin position="295"/>
        <end position="322"/>
    </location>
</feature>
<evidence type="ECO:0000259" key="10">
    <source>
        <dbReference type="PROSITE" id="PS50157"/>
    </source>
</evidence>
<gene>
    <name evidence="11" type="ORF">CHILSU_LOCUS7118</name>
</gene>
<dbReference type="PROSITE" id="PS00028">
    <property type="entry name" value="ZINC_FINGER_C2H2_1"/>
    <property type="match status" value="8"/>
</dbReference>
<organism evidence="11 12">
    <name type="scientific">Chilo suppressalis</name>
    <name type="common">Asiatic rice borer moth</name>
    <dbReference type="NCBI Taxonomy" id="168631"/>
    <lineage>
        <taxon>Eukaryota</taxon>
        <taxon>Metazoa</taxon>
        <taxon>Ecdysozoa</taxon>
        <taxon>Arthropoda</taxon>
        <taxon>Hexapoda</taxon>
        <taxon>Insecta</taxon>
        <taxon>Pterygota</taxon>
        <taxon>Neoptera</taxon>
        <taxon>Endopterygota</taxon>
        <taxon>Lepidoptera</taxon>
        <taxon>Glossata</taxon>
        <taxon>Ditrysia</taxon>
        <taxon>Pyraloidea</taxon>
        <taxon>Crambidae</taxon>
        <taxon>Crambinae</taxon>
        <taxon>Chilo</taxon>
    </lineage>
</organism>
<keyword evidence="12" id="KW-1185">Reference proteome</keyword>
<protein>
    <recommendedName>
        <fullName evidence="10">C2H2-type domain-containing protein</fullName>
    </recommendedName>
</protein>
<feature type="domain" description="C2H2-type" evidence="10">
    <location>
        <begin position="464"/>
        <end position="492"/>
    </location>
</feature>
<dbReference type="InterPro" id="IPR050527">
    <property type="entry name" value="Snail/Krueppel_Znf"/>
</dbReference>
<proteinExistence type="inferred from homology"/>
<keyword evidence="2" id="KW-0479">Metal-binding</keyword>
<evidence type="ECO:0000256" key="7">
    <source>
        <dbReference type="ARBA" id="ARBA00023242"/>
    </source>
</evidence>
<feature type="domain" description="C2H2-type" evidence="10">
    <location>
        <begin position="203"/>
        <end position="230"/>
    </location>
</feature>
<keyword evidence="7" id="KW-0539">Nucleus</keyword>
<dbReference type="Proteomes" id="UP001153292">
    <property type="component" value="Chromosome 26"/>
</dbReference>
<evidence type="ECO:0000256" key="5">
    <source>
        <dbReference type="ARBA" id="ARBA00022833"/>
    </source>
</evidence>
<comment type="similarity">
    <text evidence="8">Belongs to the snail C2H2-type zinc-finger protein family.</text>
</comment>
<keyword evidence="6" id="KW-0238">DNA-binding</keyword>
<comment type="subcellular location">
    <subcellularLocation>
        <location evidence="1">Nucleus</location>
    </subcellularLocation>
</comment>
<dbReference type="PANTHER" id="PTHR24388">
    <property type="entry name" value="ZINC FINGER PROTEIN"/>
    <property type="match status" value="1"/>
</dbReference>
<evidence type="ECO:0000256" key="6">
    <source>
        <dbReference type="ARBA" id="ARBA00023125"/>
    </source>
</evidence>
<accession>A0ABN8BAN3</accession>
<dbReference type="InterPro" id="IPR013087">
    <property type="entry name" value="Znf_C2H2_type"/>
</dbReference>
<reference evidence="11" key="1">
    <citation type="submission" date="2021-12" db="EMBL/GenBank/DDBJ databases">
        <authorList>
            <person name="King R."/>
        </authorList>
    </citation>
    <scope>NUCLEOTIDE SEQUENCE</scope>
</reference>
<evidence type="ECO:0000256" key="8">
    <source>
        <dbReference type="ARBA" id="ARBA00037948"/>
    </source>
</evidence>
<evidence type="ECO:0000313" key="11">
    <source>
        <dbReference type="EMBL" id="CAH0403828.1"/>
    </source>
</evidence>
<evidence type="ECO:0000256" key="1">
    <source>
        <dbReference type="ARBA" id="ARBA00004123"/>
    </source>
</evidence>
<dbReference type="Pfam" id="PF13894">
    <property type="entry name" value="zf-C2H2_4"/>
    <property type="match status" value="2"/>
</dbReference>
<name>A0ABN8BAN3_CHISP</name>
<evidence type="ECO:0000313" key="12">
    <source>
        <dbReference type="Proteomes" id="UP001153292"/>
    </source>
</evidence>
<evidence type="ECO:0000256" key="2">
    <source>
        <dbReference type="ARBA" id="ARBA00022723"/>
    </source>
</evidence>
<keyword evidence="5" id="KW-0862">Zinc</keyword>